<keyword evidence="1" id="KW-0732">Signal</keyword>
<dbReference type="InterPro" id="IPR007280">
    <property type="entry name" value="Peptidase_C_arc/bac"/>
</dbReference>
<keyword evidence="3" id="KW-1015">Disulfide bond</keyword>
<dbReference type="AlphaFoldDB" id="A0A150SVC5"/>
<feature type="domain" description="Peptidase C-terminal archaeal/bacterial" evidence="4">
    <location>
        <begin position="414"/>
        <end position="490"/>
    </location>
</feature>
<reference evidence="5 6" key="1">
    <citation type="submission" date="2014-02" db="EMBL/GenBank/DDBJ databases">
        <title>The small core and large imbalanced accessory genome model reveals a collaborative survival strategy of Sorangium cellulosum strains in nature.</title>
        <authorList>
            <person name="Han K."/>
            <person name="Peng R."/>
            <person name="Blom J."/>
            <person name="Li Y.-Z."/>
        </authorList>
    </citation>
    <scope>NUCLEOTIDE SEQUENCE [LARGE SCALE GENOMIC DNA]</scope>
    <source>
        <strain evidence="5 6">So0011-07</strain>
    </source>
</reference>
<name>A0A150SVC5_SORCE</name>
<protein>
    <recommendedName>
        <fullName evidence="4">Peptidase C-terminal archaeal/bacterial domain-containing protein</fullName>
    </recommendedName>
</protein>
<comment type="caution">
    <text evidence="5">The sequence shown here is derived from an EMBL/GenBank/DDBJ whole genome shotgun (WGS) entry which is preliminary data.</text>
</comment>
<dbReference type="Proteomes" id="UP000075635">
    <property type="component" value="Unassembled WGS sequence"/>
</dbReference>
<keyword evidence="2" id="KW-0677">Repeat</keyword>
<dbReference type="Gene3D" id="2.60.120.380">
    <property type="match status" value="2"/>
</dbReference>
<dbReference type="NCBIfam" id="TIGR02232">
    <property type="entry name" value="myxo_disulf_rpt"/>
    <property type="match status" value="1"/>
</dbReference>
<dbReference type="EMBL" id="JEMB01000538">
    <property type="protein sequence ID" value="KYF96434.1"/>
    <property type="molecule type" value="Genomic_DNA"/>
</dbReference>
<evidence type="ECO:0000256" key="3">
    <source>
        <dbReference type="ARBA" id="ARBA00023157"/>
    </source>
</evidence>
<organism evidence="5 6">
    <name type="scientific">Sorangium cellulosum</name>
    <name type="common">Polyangium cellulosum</name>
    <dbReference type="NCBI Taxonomy" id="56"/>
    <lineage>
        <taxon>Bacteria</taxon>
        <taxon>Pseudomonadati</taxon>
        <taxon>Myxococcota</taxon>
        <taxon>Polyangia</taxon>
        <taxon>Polyangiales</taxon>
        <taxon>Polyangiaceae</taxon>
        <taxon>Sorangium</taxon>
    </lineage>
</organism>
<dbReference type="Pfam" id="PF13948">
    <property type="entry name" value="DUF4215"/>
    <property type="match status" value="1"/>
</dbReference>
<proteinExistence type="predicted"/>
<dbReference type="Pfam" id="PF04151">
    <property type="entry name" value="PPC"/>
    <property type="match status" value="1"/>
</dbReference>
<evidence type="ECO:0000313" key="6">
    <source>
        <dbReference type="Proteomes" id="UP000075635"/>
    </source>
</evidence>
<evidence type="ECO:0000259" key="4">
    <source>
        <dbReference type="Pfam" id="PF04151"/>
    </source>
</evidence>
<dbReference type="InterPro" id="IPR011936">
    <property type="entry name" value="Myxo_disulph_rpt"/>
</dbReference>
<evidence type="ECO:0000256" key="2">
    <source>
        <dbReference type="ARBA" id="ARBA00022737"/>
    </source>
</evidence>
<evidence type="ECO:0000313" key="5">
    <source>
        <dbReference type="EMBL" id="KYF96434.1"/>
    </source>
</evidence>
<sequence>MCGDGVADPEEACDGPDFKDAACPSFGFDDGELRCSDACAVDTSGCSGTETCQDGRDNDGDGAVDCDEPECAEACADMCAAPVALPDPAQVTGDTRGHAIAESACTLGGPAVAYTFTATTTGFLDVVLTSHTDAALVAVLRRACDAATELECGGISGGAGVDNRLTVPVRAGDSFYVIVSGADGSQTGAFDLAVQSRTTVCGDDIQDPSEECDNPLDGVDDGCSDQCRLEPTEFEPNDTIATANDHTAPFFATIDPANDKDVVRVTVPSGPTALIAEIADVTSADCLNRRLDTIVEILDARGERIASRDDGGIGLCSRAVAPALSAGDYYVRVTANPGLEQPAPYRLDVTLVTEVCGDGTATDGEQCDDGNTTSGDGCSSTCRFELAETEPNNTLAQANAYSDPWLAEISPARDVDRVTVTVPGPSSSVYVSITDNLTGSCMRGRLDSYIELLDDDGTTVIASDDDSGEGYCSFVSADDLPAGTYHVMIRAAEIAPDATFFYRLNVTVL</sequence>
<evidence type="ECO:0000256" key="1">
    <source>
        <dbReference type="ARBA" id="ARBA00022729"/>
    </source>
</evidence>
<accession>A0A150SVC5</accession>
<gene>
    <name evidence="5" type="ORF">BE17_12225</name>
</gene>